<evidence type="ECO:0000313" key="1">
    <source>
        <dbReference type="EMBL" id="CAD9170711.1"/>
    </source>
</evidence>
<dbReference type="EMBL" id="HBGE01079465">
    <property type="protein sequence ID" value="CAD9170711.1"/>
    <property type="molecule type" value="Transcribed_RNA"/>
</dbReference>
<dbReference type="AlphaFoldDB" id="A0A7S1WIV5"/>
<organism evidence="1">
    <name type="scientific">Alexandrium catenella</name>
    <name type="common">Red tide dinoflagellate</name>
    <name type="synonym">Gonyaulax catenella</name>
    <dbReference type="NCBI Taxonomy" id="2925"/>
    <lineage>
        <taxon>Eukaryota</taxon>
        <taxon>Sar</taxon>
        <taxon>Alveolata</taxon>
        <taxon>Dinophyceae</taxon>
        <taxon>Gonyaulacales</taxon>
        <taxon>Pyrocystaceae</taxon>
        <taxon>Alexandrium</taxon>
    </lineage>
</organism>
<accession>A0A7S1WIV5</accession>
<proteinExistence type="predicted"/>
<reference evidence="1" key="1">
    <citation type="submission" date="2021-01" db="EMBL/GenBank/DDBJ databases">
        <authorList>
            <person name="Corre E."/>
            <person name="Pelletier E."/>
            <person name="Niang G."/>
            <person name="Scheremetjew M."/>
            <person name="Finn R."/>
            <person name="Kale V."/>
            <person name="Holt S."/>
            <person name="Cochrane G."/>
            <person name="Meng A."/>
            <person name="Brown T."/>
            <person name="Cohen L."/>
        </authorList>
    </citation>
    <scope>NUCLEOTIDE SEQUENCE</scope>
    <source>
        <strain evidence="1">OF101</strain>
    </source>
</reference>
<gene>
    <name evidence="1" type="ORF">ACAT0790_LOCUS47480</name>
</gene>
<protein>
    <submittedName>
        <fullName evidence="1">Uncharacterized protein</fullName>
    </submittedName>
</protein>
<sequence>MARRLARACLLGGAQASQRMSALFSTYEALARADGVAGVGWAELQRRCEPGAGPGQTQGGWISDGAPIRDVLEEDWTAVARAGTTHLELAAHLDAVWARGRVCSFEGARDEVEYDVRSLNGNTLSGERPQSLKISCMHTRGIQQDLIHPENWFEYGWNVDWTLSNGKVALHFGGRNSSAGIVQYIRDFGFYEGGKDNSYRIDPLKLIELLTGMRPAPSQ</sequence>
<name>A0A7S1WIV5_ALECA</name>